<dbReference type="STRING" id="36805.BOH66_14940"/>
<dbReference type="PANTHER" id="PTHR12128:SF66">
    <property type="entry name" value="4-HYDROXY-2-OXOGLUTARATE ALDOLASE, MITOCHONDRIAL"/>
    <property type="match status" value="1"/>
</dbReference>
<keyword evidence="4" id="KW-1185">Reference proteome</keyword>
<protein>
    <submittedName>
        <fullName evidence="3">Dihydrodipicolinate synthase family protein</fullName>
    </submittedName>
</protein>
<dbReference type="SMART" id="SM01130">
    <property type="entry name" value="DHDPS"/>
    <property type="match status" value="1"/>
</dbReference>
<organism evidence="3 4">
    <name type="scientific">Microbacterium aurum</name>
    <dbReference type="NCBI Taxonomy" id="36805"/>
    <lineage>
        <taxon>Bacteria</taxon>
        <taxon>Bacillati</taxon>
        <taxon>Actinomycetota</taxon>
        <taxon>Actinomycetes</taxon>
        <taxon>Micrococcales</taxon>
        <taxon>Microbacteriaceae</taxon>
        <taxon>Microbacterium</taxon>
    </lineage>
</organism>
<proteinExistence type="inferred from homology"/>
<dbReference type="KEGG" id="maur:BOH66_14940"/>
<evidence type="ECO:0000256" key="1">
    <source>
        <dbReference type="ARBA" id="ARBA00007592"/>
    </source>
</evidence>
<dbReference type="CDD" id="cd00408">
    <property type="entry name" value="DHDPS-like"/>
    <property type="match status" value="1"/>
</dbReference>
<gene>
    <name evidence="3" type="ORF">BOH66_14940</name>
</gene>
<evidence type="ECO:0000313" key="4">
    <source>
        <dbReference type="Proteomes" id="UP000187185"/>
    </source>
</evidence>
<keyword evidence="2" id="KW-0456">Lyase</keyword>
<dbReference type="RefSeq" id="WP_076691764.1">
    <property type="nucleotide sequence ID" value="NZ_CP018762.1"/>
</dbReference>
<sequence length="339" mass="37528">MVDYTKSQAREWAKEHWQGAIAVTMPSYSADFARINENAIRHDILKLKELGFAGTLLVAELNITPEENARVTAIARDAGGADFQLFFHAAFNTLEENIHALALAENEGVDSVLLSYPTAFWPTSLDEVFDYTKQLADSTDLGVMLFGLPAWGFERIDNAGMPVSWVRHVLDEIPNIVAIKAEQGYPSIGGIMEMYHHFGEDVIISCPIEGETIPLMSVLDFQFSGTSNSNWMSDYFPRAFQLARSGQWEEAMKLWWQVAPARAANTAILTGSAVGTTVINRTGWKYQEWLAGFNGGALRAPAPRIPDRLMKQARQALVASGLPVTDLPDSEFVKGRTRA</sequence>
<comment type="similarity">
    <text evidence="1">Belongs to the DapA family.</text>
</comment>
<name>A0A1P8UBE1_9MICO</name>
<dbReference type="GO" id="GO:0008840">
    <property type="term" value="F:4-hydroxy-tetrahydrodipicolinate synthase activity"/>
    <property type="evidence" value="ECO:0007669"/>
    <property type="project" value="TreeGrafter"/>
</dbReference>
<dbReference type="Proteomes" id="UP000187185">
    <property type="component" value="Chromosome"/>
</dbReference>
<dbReference type="OrthoDB" id="9778880at2"/>
<evidence type="ECO:0000313" key="3">
    <source>
        <dbReference type="EMBL" id="APZ35395.1"/>
    </source>
</evidence>
<dbReference type="PANTHER" id="PTHR12128">
    <property type="entry name" value="DIHYDRODIPICOLINATE SYNTHASE"/>
    <property type="match status" value="1"/>
</dbReference>
<dbReference type="EMBL" id="CP018762">
    <property type="protein sequence ID" value="APZ35395.1"/>
    <property type="molecule type" value="Genomic_DNA"/>
</dbReference>
<dbReference type="SUPFAM" id="SSF51569">
    <property type="entry name" value="Aldolase"/>
    <property type="match status" value="1"/>
</dbReference>
<accession>A0A1P8UBE1</accession>
<dbReference type="InterPro" id="IPR013785">
    <property type="entry name" value="Aldolase_TIM"/>
</dbReference>
<reference evidence="3 4" key="1">
    <citation type="submission" date="2016-12" db="EMBL/GenBank/DDBJ databases">
        <title>Complete genome sequence of Microbacterium aurum KACC 15219.</title>
        <authorList>
            <person name="Jung Y."/>
            <person name="Shin J.-H."/>
            <person name="Lee Y.-J."/>
            <person name="Yi H."/>
            <person name="Bahn Y.-S."/>
            <person name="Kim J.F."/>
            <person name="Lee D.-W."/>
        </authorList>
    </citation>
    <scope>NUCLEOTIDE SEQUENCE [LARGE SCALE GENOMIC DNA]</scope>
    <source>
        <strain evidence="3 4">KACC 15219</strain>
    </source>
</reference>
<dbReference type="Gene3D" id="3.20.20.70">
    <property type="entry name" value="Aldolase class I"/>
    <property type="match status" value="1"/>
</dbReference>
<dbReference type="Pfam" id="PF00701">
    <property type="entry name" value="DHDPS"/>
    <property type="match status" value="1"/>
</dbReference>
<evidence type="ECO:0000256" key="2">
    <source>
        <dbReference type="ARBA" id="ARBA00023239"/>
    </source>
</evidence>
<dbReference type="AlphaFoldDB" id="A0A1P8UBE1"/>
<dbReference type="InterPro" id="IPR002220">
    <property type="entry name" value="DapA-like"/>
</dbReference>